<comment type="caution">
    <text evidence="1">The sequence shown here is derived from an EMBL/GenBank/DDBJ whole genome shotgun (WGS) entry which is preliminary data.</text>
</comment>
<name>A0A8E4FAQ0_9GAMM</name>
<dbReference type="Proteomes" id="UP000532147">
    <property type="component" value="Unassembled WGS sequence"/>
</dbReference>
<gene>
    <name evidence="1" type="ORF">HLH11_13240</name>
</gene>
<evidence type="ECO:0000313" key="2">
    <source>
        <dbReference type="Proteomes" id="UP000532147"/>
    </source>
</evidence>
<evidence type="ECO:0000313" key="1">
    <source>
        <dbReference type="EMBL" id="NNH39582.1"/>
    </source>
</evidence>
<protein>
    <submittedName>
        <fullName evidence="1">Uncharacterized protein</fullName>
    </submittedName>
</protein>
<accession>A0A8E4FAQ0</accession>
<organism evidence="1 2">
    <name type="scientific">Acinetobacter terrae</name>
    <dbReference type="NCBI Taxonomy" id="2731247"/>
    <lineage>
        <taxon>Bacteria</taxon>
        <taxon>Pseudomonadati</taxon>
        <taxon>Pseudomonadota</taxon>
        <taxon>Gammaproteobacteria</taxon>
        <taxon>Moraxellales</taxon>
        <taxon>Moraxellaceae</taxon>
        <taxon>Acinetobacter</taxon>
        <taxon>Acinetobacter Taxon 24</taxon>
    </lineage>
</organism>
<sequence length="665" mass="77363">MTLTNSQYKLRDVIVFSLDEPITINKILDLDNAEIPKLFCKYIINNRIFKMDFGSWCYARRKFDRTDQNQLDGFLIDSTSFKPDRILGVKFILENMFNRNNSITAIKSTFKKFNTIINYINKNFTDYNCSNTKEAEIIYIKYTKYQMKIIESKKNNSGLITTESYKSNQDILAKFLSACTQTNINNFHSLIRRIESIRIVRPIHKIEIADSINNKAKILLETFNTISDHIINDKPLPCIIDLTPYNLNIIYIDVGLINKSNELFLSFLYNNKELISLENFNKKINEYYKDYPSPQGSIEKGRIRALYYKKISNLNNLNLLDFKECETKILMANFCMVAFAKLLISTSGANESVIYDLKINSFQTISNEKGKRAIGIKNRAGGKEVTIEFGIRFKQVFEKFIKFREKINFLYGNKMPHEYKSLLFIKLPVKSAQSYNAFMKLDSISFDKFNNTYRTLFKDSAPTNKEFRKNVANSFFNFTNSSVITSIKLSNTPEMASKKYTNLSFSELANQLTDYFTKLDDIIIQKGRVHTNLIPIKTESNITISTIMGNCSTEQPKLIDGFNNEAPLPLCNNPKSCLYCSSFVLHLNKIDIRKILSLKYILEFNSKIKEEQQRIIFRINEIIQFILEKDPKIKELINEINEEVNEGYLDDYWNNHLTMLVDMQG</sequence>
<reference evidence="1 2" key="1">
    <citation type="submission" date="2020-04" db="EMBL/GenBank/DDBJ databases">
        <title>Acinetobacter Taxon 24.</title>
        <authorList>
            <person name="Nemec A."/>
            <person name="Radolfova-Krizova L."/>
            <person name="Higgins P.G."/>
            <person name="Spanelova P."/>
        </authorList>
    </citation>
    <scope>NUCLEOTIDE SEQUENCE [LARGE SCALE GENOMIC DNA]</scope>
    <source>
        <strain evidence="1 2">ANC 4280</strain>
    </source>
</reference>
<dbReference type="EMBL" id="JABERH010000031">
    <property type="protein sequence ID" value="NNH39582.1"/>
    <property type="molecule type" value="Genomic_DNA"/>
</dbReference>
<dbReference type="AlphaFoldDB" id="A0A8E4FAQ0"/>
<dbReference type="RefSeq" id="WP_171535080.1">
    <property type="nucleotide sequence ID" value="NZ_JABERH010000031.1"/>
</dbReference>
<proteinExistence type="predicted"/>